<feature type="domain" description="TARBP1" evidence="4">
    <location>
        <begin position="258"/>
        <end position="383"/>
    </location>
</feature>
<dbReference type="SUPFAM" id="SSF75217">
    <property type="entry name" value="alpha/beta knot"/>
    <property type="match status" value="1"/>
</dbReference>
<feature type="domain" description="tRNA/rRNA methyltransferase SpoU type" evidence="3">
    <location>
        <begin position="1405"/>
        <end position="1507"/>
    </location>
</feature>
<keyword evidence="6" id="KW-1185">Reference proteome</keyword>
<dbReference type="InterPro" id="IPR016024">
    <property type="entry name" value="ARM-type_fold"/>
</dbReference>
<dbReference type="InterPro" id="IPR045330">
    <property type="entry name" value="TRM3/TARBP1"/>
</dbReference>
<dbReference type="InterPro" id="IPR029028">
    <property type="entry name" value="Alpha/beta_knot_MTases"/>
</dbReference>
<dbReference type="PANTHER" id="PTHR12029:SF11">
    <property type="entry name" value="METHYLTRANSFERASE TARBP1-RELATED"/>
    <property type="match status" value="1"/>
</dbReference>
<dbReference type="CDD" id="cd18091">
    <property type="entry name" value="SpoU-like_TRM3-like"/>
    <property type="match status" value="1"/>
</dbReference>
<dbReference type="InterPro" id="IPR001537">
    <property type="entry name" value="SpoU_MeTrfase"/>
</dbReference>
<sequence>MAAVPGVTCLHQYDAVNIKDGLLNLTESLQKNVENKTLLNADFSTQLQTYDMLIKLLEIPVHNTEKSLPESHFENVIYQICIPALKQIHPSFDNRRENYVLISQICSVLMSCLKFTKIQVISDILKLCDDSFTIHVNEKSSTVDRTLPGDQTFDVHCGLDIIRNYLTIHKLICKPEKIPLTEHAKLTLMDDTLESIYTKLLAIVLNSENVIVIKMALVCISSFMKLNAKKLSERLIACWEIIWKIWKEDEMSYKPNMLLCGLANYYFPLEKMENNIDVRQKNLFWKIIQSGIPNRNTLVRKQSVYLLKRIVDTCERLEETLVSDMDNDQDSPLFSWNRDKRAQLSKVWEDFLLLVETLEEKQVHVVKPLLPRMQSLIQAASQEDPLLHTSWLIAVLKQAFIHESLFLQRWAVDVVLSFDFHTCPIIRQGQDQYFSGEFLFSLQEPKLYIRPLGSPLGSNSDCAEKLRTFLPSCCAAFRDNKSKTTFVSSVLKTVCSSTWGPAPLLFMCQALSHIPKAPLLDKDSILNLRKIVGANISTVTPYIRGAIQCFCAQTLINLIDLEKITASDFFPILVVFNQNESLQRGTTLWKLLSDWLQEAVQFGIDTWSPDSILKIIDNLIVNYLQVESEGHYSPSQSECCQISRMMLLSADAGILPVRTSADIIDDKDMTSVTSLIGRLTDIISAVNVRAYMSPVKAEKALELLLSIYGELRSTDDVIGILVKETLTSCFPEMITFIQRLLISDWRMMEDLSSIDLCTRVISLIDKKVGDCMKSLVEASISTLSSCIGLSEVSLESQMKIIGAGSILATIASHIDGQKDDSQQIVTSICNFTKTINIRSTFDRPPSYDSKKEWGRMTSRFMTNQWQLIHLCLNTGNSIQISDESLLDLCFECLSVGLGDTLSPLFKCIQILLPKILASGNTQKVIETLKVTWSCVDEVKRKTNFWDILREFVSLAYQPDLLQLPDSSQVTDKLLEYADMLMTTGEEREGIANMLISWLVTVWRHKEMMEVAAKYYTIIVEACTYGVLKKKARQMNDVYGYLDTLGNQCSVNELLPNIATSDIKVRVMIINFLCELKPLDPSHQKFCHELLSKLTEKYRYIMKNSAGHTYINMHSHRLRERTQQIIIMLEPFITEINCQEMWDYAWECLTQEPQPSVRHLLEWLILRLAHRFPKFINDLWTFFSEISEKKSFTICSIMSVLSHLGPHLSGSTQVDYYNKGIPQILPWCMCHHFNTRIYAQALICKLWKQCENFKLHDVLKTNHIVKNCLVFNSDTNKSTKLVRKLLQNYFFYVFDFCRDYSMETIFYTLPKLSEYSDDEWITPGVFQKINPETWSSQKQCSFIPLYNRTSDLSTCNSGPWKVKVPDTLLGEGDNDDEEIVHSDVQKKITPWRMMTPDDETLDELLNSKNIQKTEGLILVTSLIDKVPNLGEYLQQKRQEGYTLVGVEQTANSVSLTDFQFPVKTLLLLGNEKEGIPVELINSLDVCVEIPQQGVIRSLNVHVSGALLVWEYRRQQLIKEL</sequence>
<evidence type="ECO:0000256" key="1">
    <source>
        <dbReference type="ARBA" id="ARBA00022603"/>
    </source>
</evidence>
<keyword evidence="1" id="KW-0489">Methyltransferase</keyword>
<evidence type="ECO:0000313" key="6">
    <source>
        <dbReference type="Proteomes" id="UP001217089"/>
    </source>
</evidence>
<protein>
    <recommendedName>
        <fullName evidence="7">tRNA/rRNA methyltransferase SpoU type domain-containing protein</fullName>
    </recommendedName>
</protein>
<dbReference type="InterPro" id="IPR056921">
    <property type="entry name" value="TARBP1_dom"/>
</dbReference>
<dbReference type="InterPro" id="IPR044748">
    <property type="entry name" value="Trm3/TARBP1_C"/>
</dbReference>
<dbReference type="EMBL" id="JARBDR010000657">
    <property type="protein sequence ID" value="KAJ8308141.1"/>
    <property type="molecule type" value="Genomic_DNA"/>
</dbReference>
<evidence type="ECO:0000313" key="5">
    <source>
        <dbReference type="EMBL" id="KAJ8308141.1"/>
    </source>
</evidence>
<accession>A0ABQ9EVZ4</accession>
<organism evidence="5 6">
    <name type="scientific">Tegillarca granosa</name>
    <name type="common">Malaysian cockle</name>
    <name type="synonym">Anadara granosa</name>
    <dbReference type="NCBI Taxonomy" id="220873"/>
    <lineage>
        <taxon>Eukaryota</taxon>
        <taxon>Metazoa</taxon>
        <taxon>Spiralia</taxon>
        <taxon>Lophotrochozoa</taxon>
        <taxon>Mollusca</taxon>
        <taxon>Bivalvia</taxon>
        <taxon>Autobranchia</taxon>
        <taxon>Pteriomorphia</taxon>
        <taxon>Arcoida</taxon>
        <taxon>Arcoidea</taxon>
        <taxon>Arcidae</taxon>
        <taxon>Tegillarca</taxon>
    </lineage>
</organism>
<dbReference type="InterPro" id="IPR029026">
    <property type="entry name" value="tRNA_m1G_MTases_N"/>
</dbReference>
<reference evidence="5 6" key="1">
    <citation type="submission" date="2022-12" db="EMBL/GenBank/DDBJ databases">
        <title>Chromosome-level genome of Tegillarca granosa.</title>
        <authorList>
            <person name="Kim J."/>
        </authorList>
    </citation>
    <scope>NUCLEOTIDE SEQUENCE [LARGE SCALE GENOMIC DNA]</scope>
    <source>
        <strain evidence="5">Teg-2019</strain>
        <tissue evidence="5">Adductor muscle</tissue>
    </source>
</reference>
<evidence type="ECO:0008006" key="7">
    <source>
        <dbReference type="Google" id="ProtNLM"/>
    </source>
</evidence>
<name>A0ABQ9EVZ4_TEGGR</name>
<dbReference type="Proteomes" id="UP001217089">
    <property type="component" value="Unassembled WGS sequence"/>
</dbReference>
<evidence type="ECO:0000256" key="2">
    <source>
        <dbReference type="ARBA" id="ARBA00022679"/>
    </source>
</evidence>
<evidence type="ECO:0000259" key="3">
    <source>
        <dbReference type="Pfam" id="PF00588"/>
    </source>
</evidence>
<keyword evidence="2" id="KW-0808">Transferase</keyword>
<dbReference type="PANTHER" id="PTHR12029">
    <property type="entry name" value="RNA METHYLTRANSFERASE"/>
    <property type="match status" value="1"/>
</dbReference>
<dbReference type="Gene3D" id="3.40.1280.10">
    <property type="match status" value="1"/>
</dbReference>
<evidence type="ECO:0000259" key="4">
    <source>
        <dbReference type="Pfam" id="PF25050"/>
    </source>
</evidence>
<dbReference type="SUPFAM" id="SSF48371">
    <property type="entry name" value="ARM repeat"/>
    <property type="match status" value="2"/>
</dbReference>
<gene>
    <name evidence="5" type="ORF">KUTeg_013015</name>
</gene>
<dbReference type="Pfam" id="PF00588">
    <property type="entry name" value="SpoU_methylase"/>
    <property type="match status" value="1"/>
</dbReference>
<comment type="caution">
    <text evidence="5">The sequence shown here is derived from an EMBL/GenBank/DDBJ whole genome shotgun (WGS) entry which is preliminary data.</text>
</comment>
<proteinExistence type="predicted"/>
<dbReference type="Pfam" id="PF25050">
    <property type="entry name" value="TARBP1"/>
    <property type="match status" value="1"/>
</dbReference>